<name>A0A2P5CXW9_PARAD</name>
<keyword evidence="2" id="KW-1185">Reference proteome</keyword>
<reference evidence="2" key="1">
    <citation type="submission" date="2016-06" db="EMBL/GenBank/DDBJ databases">
        <title>Parallel loss of symbiosis genes in relatives of nitrogen-fixing non-legume Parasponia.</title>
        <authorList>
            <person name="Van Velzen R."/>
            <person name="Holmer R."/>
            <person name="Bu F."/>
            <person name="Rutten L."/>
            <person name="Van Zeijl A."/>
            <person name="Liu W."/>
            <person name="Santuari L."/>
            <person name="Cao Q."/>
            <person name="Sharma T."/>
            <person name="Shen D."/>
            <person name="Roswanjaya Y."/>
            <person name="Wardhani T."/>
            <person name="Kalhor M.S."/>
            <person name="Jansen J."/>
            <person name="Van den Hoogen J."/>
            <person name="Gungor B."/>
            <person name="Hartog M."/>
            <person name="Hontelez J."/>
            <person name="Verver J."/>
            <person name="Yang W.-C."/>
            <person name="Schijlen E."/>
            <person name="Repin R."/>
            <person name="Schilthuizen M."/>
            <person name="Schranz E."/>
            <person name="Heidstra R."/>
            <person name="Miyata K."/>
            <person name="Fedorova E."/>
            <person name="Kohlen W."/>
            <person name="Bisseling T."/>
            <person name="Smit S."/>
            <person name="Geurts R."/>
        </authorList>
    </citation>
    <scope>NUCLEOTIDE SEQUENCE [LARGE SCALE GENOMIC DNA]</scope>
    <source>
        <strain evidence="2">cv. WU1-14</strain>
    </source>
</reference>
<dbReference type="Proteomes" id="UP000237105">
    <property type="component" value="Unassembled WGS sequence"/>
</dbReference>
<gene>
    <name evidence="1" type="ORF">PanWU01x14_113240</name>
</gene>
<proteinExistence type="predicted"/>
<sequence length="60" mass="6382">MALTVTVNKYASSNVQALHRKSKRPTTTSTTADEGSSALFLSTVVAALQVSDSRSELLQI</sequence>
<comment type="caution">
    <text evidence="1">The sequence shown here is derived from an EMBL/GenBank/DDBJ whole genome shotgun (WGS) entry which is preliminary data.</text>
</comment>
<evidence type="ECO:0000313" key="1">
    <source>
        <dbReference type="EMBL" id="PON65835.1"/>
    </source>
</evidence>
<organism evidence="1 2">
    <name type="scientific">Parasponia andersonii</name>
    <name type="common">Sponia andersonii</name>
    <dbReference type="NCBI Taxonomy" id="3476"/>
    <lineage>
        <taxon>Eukaryota</taxon>
        <taxon>Viridiplantae</taxon>
        <taxon>Streptophyta</taxon>
        <taxon>Embryophyta</taxon>
        <taxon>Tracheophyta</taxon>
        <taxon>Spermatophyta</taxon>
        <taxon>Magnoliopsida</taxon>
        <taxon>eudicotyledons</taxon>
        <taxon>Gunneridae</taxon>
        <taxon>Pentapetalae</taxon>
        <taxon>rosids</taxon>
        <taxon>fabids</taxon>
        <taxon>Rosales</taxon>
        <taxon>Cannabaceae</taxon>
        <taxon>Parasponia</taxon>
    </lineage>
</organism>
<feature type="non-terminal residue" evidence="1">
    <location>
        <position position="60"/>
    </location>
</feature>
<evidence type="ECO:0000313" key="2">
    <source>
        <dbReference type="Proteomes" id="UP000237105"/>
    </source>
</evidence>
<accession>A0A2P5CXW9</accession>
<protein>
    <submittedName>
        <fullName evidence="1">Uncharacterized protein</fullName>
    </submittedName>
</protein>
<dbReference type="AlphaFoldDB" id="A0A2P5CXW9"/>
<dbReference type="EMBL" id="JXTB01000084">
    <property type="protein sequence ID" value="PON65835.1"/>
    <property type="molecule type" value="Genomic_DNA"/>
</dbReference>